<organism evidence="1 2">
    <name type="scientific">Rhodoplanes tepidamans</name>
    <name type="common">Rhodoplanes cryptolactis</name>
    <dbReference type="NCBI Taxonomy" id="200616"/>
    <lineage>
        <taxon>Bacteria</taxon>
        <taxon>Pseudomonadati</taxon>
        <taxon>Pseudomonadota</taxon>
        <taxon>Alphaproteobacteria</taxon>
        <taxon>Hyphomicrobiales</taxon>
        <taxon>Nitrobacteraceae</taxon>
        <taxon>Rhodoplanes</taxon>
    </lineage>
</organism>
<dbReference type="RefSeq" id="WP_272776322.1">
    <property type="nucleotide sequence ID" value="NZ_JAQQLI010000008.1"/>
</dbReference>
<name>A0ABT5J746_RHOTP</name>
<keyword evidence="2" id="KW-1185">Reference proteome</keyword>
<dbReference type="Proteomes" id="UP001165652">
    <property type="component" value="Unassembled WGS sequence"/>
</dbReference>
<gene>
    <name evidence="1" type="ORF">PQJ73_07260</name>
</gene>
<reference evidence="1" key="1">
    <citation type="journal article" date="2023" name="Microbiol Resour">
        <title>Genome Sequences of Rhodoplanes serenus and Two Thermotolerant Strains, Rhodoplanes tepidamans and 'Rhodoplanes cryptolactis,' Further Refine the Genus.</title>
        <authorList>
            <person name="Rayyan A.A."/>
            <person name="Kyndt J.A."/>
        </authorList>
    </citation>
    <scope>NUCLEOTIDE SEQUENCE</scope>
    <source>
        <strain evidence="1">DSM 9987</strain>
    </source>
</reference>
<comment type="caution">
    <text evidence="1">The sequence shown here is derived from an EMBL/GenBank/DDBJ whole genome shotgun (WGS) entry which is preliminary data.</text>
</comment>
<reference evidence="1" key="2">
    <citation type="submission" date="2023-02" db="EMBL/GenBank/DDBJ databases">
        <authorList>
            <person name="Rayyan A."/>
            <person name="Meyer T."/>
            <person name="Kyndt J.A."/>
        </authorList>
    </citation>
    <scope>NUCLEOTIDE SEQUENCE</scope>
    <source>
        <strain evidence="1">DSM 9987</strain>
    </source>
</reference>
<protein>
    <submittedName>
        <fullName evidence="1">Uncharacterized protein</fullName>
    </submittedName>
</protein>
<accession>A0ABT5J746</accession>
<dbReference type="EMBL" id="JAQQLI010000008">
    <property type="protein sequence ID" value="MDC7785476.1"/>
    <property type="molecule type" value="Genomic_DNA"/>
</dbReference>
<sequence length="109" mass="12195">MNEAALHDLLARAYNLIAAALRDDRPDFDRVMDAVGRLLDPKGPFNTPTMTLSLPPSVDRAILDLRGVMERFRDASAESTEEAVREIWSVLSRPEVVKALKEREAFKTG</sequence>
<evidence type="ECO:0000313" key="1">
    <source>
        <dbReference type="EMBL" id="MDC7785476.1"/>
    </source>
</evidence>
<proteinExistence type="predicted"/>
<evidence type="ECO:0000313" key="2">
    <source>
        <dbReference type="Proteomes" id="UP001165652"/>
    </source>
</evidence>